<dbReference type="InterPro" id="IPR001830">
    <property type="entry name" value="Glyco_trans_20"/>
</dbReference>
<dbReference type="Gene3D" id="3.40.50.2000">
    <property type="entry name" value="Glycogen Phosphorylase B"/>
    <property type="match status" value="2"/>
</dbReference>
<dbReference type="AlphaFoldDB" id="G6YFC1"/>
<dbReference type="RefSeq" id="WP_006204366.1">
    <property type="nucleotide sequence ID" value="NZ_AGSN01000155.1"/>
</dbReference>
<dbReference type="GO" id="GO:0005992">
    <property type="term" value="P:trehalose biosynthetic process"/>
    <property type="evidence" value="ECO:0007669"/>
    <property type="project" value="InterPro"/>
</dbReference>
<evidence type="ECO:0000256" key="1">
    <source>
        <dbReference type="ARBA" id="ARBA00008799"/>
    </source>
</evidence>
<dbReference type="SUPFAM" id="SSF53756">
    <property type="entry name" value="UDP-Glycosyltransferase/glycogen phosphorylase"/>
    <property type="match status" value="1"/>
</dbReference>
<dbReference type="PATRIC" id="fig|1082933.3.peg.4547"/>
<dbReference type="Pfam" id="PF00982">
    <property type="entry name" value="Glyco_transf_20"/>
    <property type="match status" value="1"/>
</dbReference>
<name>G6YFC1_9HYPH</name>
<accession>G6YFC1</accession>
<dbReference type="eggNOG" id="COG0380">
    <property type="taxonomic scope" value="Bacteria"/>
</dbReference>
<proteinExistence type="inferred from homology"/>
<protein>
    <submittedName>
        <fullName evidence="3">Alpha,alpha-trehalose-phosphate synthase</fullName>
    </submittedName>
</protein>
<dbReference type="CDD" id="cd03788">
    <property type="entry name" value="GT20_TPS"/>
    <property type="match status" value="1"/>
</dbReference>
<organism evidence="3 4">
    <name type="scientific">Mesorhizobium amorphae CCNWGS0123</name>
    <dbReference type="NCBI Taxonomy" id="1082933"/>
    <lineage>
        <taxon>Bacteria</taxon>
        <taxon>Pseudomonadati</taxon>
        <taxon>Pseudomonadota</taxon>
        <taxon>Alphaproteobacteria</taxon>
        <taxon>Hyphomicrobiales</taxon>
        <taxon>Phyllobacteriaceae</taxon>
        <taxon>Mesorhizobium</taxon>
    </lineage>
</organism>
<dbReference type="PANTHER" id="PTHR10788:SF106">
    <property type="entry name" value="BCDNA.GH08860"/>
    <property type="match status" value="1"/>
</dbReference>
<evidence type="ECO:0000313" key="4">
    <source>
        <dbReference type="Proteomes" id="UP000002949"/>
    </source>
</evidence>
<dbReference type="GO" id="GO:0003825">
    <property type="term" value="F:alpha,alpha-trehalose-phosphate synthase (UDP-forming) activity"/>
    <property type="evidence" value="ECO:0007669"/>
    <property type="project" value="TreeGrafter"/>
</dbReference>
<dbReference type="EMBL" id="AGSN01000155">
    <property type="protein sequence ID" value="EHH09602.1"/>
    <property type="molecule type" value="Genomic_DNA"/>
</dbReference>
<evidence type="ECO:0000256" key="2">
    <source>
        <dbReference type="SAM" id="MobiDB-lite"/>
    </source>
</evidence>
<evidence type="ECO:0000313" key="3">
    <source>
        <dbReference type="EMBL" id="EHH09602.1"/>
    </source>
</evidence>
<comment type="similarity">
    <text evidence="1">Belongs to the glycosyltransferase 20 family.</text>
</comment>
<sequence length="586" mass="65080">MDIINNLVCAAALGSAETSHATQQQQLMDQAAFERRLSEAPQRPMQQAGAAPSRPVGSPQQEGRLDTETQKPNMKLVVVSNRVATFNPDQPPTGGLAAALEPVVSRSGAVWMGSSGNLGDGNDRPVALAQCGEGHVARLDLPAAHYPGYYEGFANSMLWPAFHSLLDRVSSGAENHYESYREVNAFVGRAAFDLRDRDAFWVHDYHFLPLGADLHKLGIDRPIGFFLHTPWPAPDLIERVPNHRELMKSMLEYDLLGFQTNWDRNNFLACVHSHLGLESKNGIVISQGRQTRCQKFPIGIDPKQFAENAAVSLAEQNDFISSLQNKLNGAKLAIGVDRLDYTKGIDNRIEAFNQVVAAEPRSISLLQIAIPSRTQIAAYGEYERNVDSLVSRVNGEHGTDEWRPILYEKNSFTQAQLASLYRAAHVGVVTPLRDGMNLVAKEYVAAQDPNDPGVLVLSKFAGAAEDFKENEALLVDPTRPEEIATAISRAANMPREERIQRWRMMMDRLEAYTIHHWSADFVQELDKSRVTVPADHFRHLGLGWINEAQMPSYETTAELEAALKHAMDRRWVLPTTSSADHPGARP</sequence>
<feature type="region of interest" description="Disordered" evidence="2">
    <location>
        <begin position="38"/>
        <end position="70"/>
    </location>
</feature>
<reference evidence="3 4" key="1">
    <citation type="journal article" date="2012" name="J. Bacteriol.">
        <title>Draft Genome Sequence of Plant Growth-Promoting Rhizobium Mesorhizobium amorphae, Isolated from Zinc-Lead Mine Tailings.</title>
        <authorList>
            <person name="Hao X."/>
            <person name="Lin Y."/>
            <person name="Johnstone L."/>
            <person name="Baltrus D.A."/>
            <person name="Miller S.J."/>
            <person name="Wei G."/>
            <person name="Rensing C."/>
        </authorList>
    </citation>
    <scope>NUCLEOTIDE SEQUENCE [LARGE SCALE GENOMIC DNA]</scope>
    <source>
        <strain evidence="3 4">CCNWGS0123</strain>
    </source>
</reference>
<gene>
    <name evidence="3" type="ORF">MEA186_23341</name>
</gene>
<dbReference type="Proteomes" id="UP000002949">
    <property type="component" value="Unassembled WGS sequence"/>
</dbReference>
<keyword evidence="4" id="KW-1185">Reference proteome</keyword>
<dbReference type="PANTHER" id="PTHR10788">
    <property type="entry name" value="TREHALOSE-6-PHOSPHATE SYNTHASE"/>
    <property type="match status" value="1"/>
</dbReference>